<reference evidence="4 5" key="1">
    <citation type="submission" date="2017-10" db="EMBL/GenBank/DDBJ databases">
        <authorList>
            <person name="Regsiter A."/>
            <person name="William W."/>
        </authorList>
    </citation>
    <scope>NUCLEOTIDE SEQUENCE [LARGE SCALE GENOMIC DNA]</scope>
    <source>
        <strain evidence="2 5">CFBP6984</strain>
        <strain evidence="3 4">CFBP7430</strain>
    </source>
</reference>
<gene>
    <name evidence="2" type="ORF">XAP6984_380095</name>
    <name evidence="3" type="ORF">XAP7430_360098</name>
</gene>
<dbReference type="Proteomes" id="UP000234181">
    <property type="component" value="Unassembled WGS sequence"/>
</dbReference>
<dbReference type="Proteomes" id="UP000234166">
    <property type="component" value="Unassembled WGS sequence"/>
</dbReference>
<sequence>MRGDCFSFIALSASSGRLTTGSQAHGLWVHFSDRQRDQPFLVRPLPLTGCNSSPTATSSVREAGRRRRLLEQRGDSCGPL</sequence>
<evidence type="ECO:0000256" key="1">
    <source>
        <dbReference type="SAM" id="MobiDB-lite"/>
    </source>
</evidence>
<comment type="caution">
    <text evidence="3">The sequence shown here is derived from an EMBL/GenBank/DDBJ whole genome shotgun (WGS) entry which is preliminary data.</text>
</comment>
<protein>
    <recommendedName>
        <fullName evidence="6">Secreted protein</fullName>
    </recommendedName>
</protein>
<evidence type="ECO:0000313" key="2">
    <source>
        <dbReference type="EMBL" id="SON80988.1"/>
    </source>
</evidence>
<dbReference type="AlphaFoldDB" id="A0AB38DZT4"/>
<dbReference type="EMBL" id="OCYS01000090">
    <property type="protein sequence ID" value="SON88299.1"/>
    <property type="molecule type" value="Genomic_DNA"/>
</dbReference>
<dbReference type="EMBL" id="OCYT01000093">
    <property type="protein sequence ID" value="SON80988.1"/>
    <property type="molecule type" value="Genomic_DNA"/>
</dbReference>
<evidence type="ECO:0008006" key="6">
    <source>
        <dbReference type="Google" id="ProtNLM"/>
    </source>
</evidence>
<keyword evidence="5" id="KW-1185">Reference proteome</keyword>
<evidence type="ECO:0000313" key="4">
    <source>
        <dbReference type="Proteomes" id="UP000234166"/>
    </source>
</evidence>
<organism evidence="3 4">
    <name type="scientific">Xanthomonas campestris pv. phaseoli</name>
    <dbReference type="NCBI Taxonomy" id="317013"/>
    <lineage>
        <taxon>Bacteria</taxon>
        <taxon>Pseudomonadati</taxon>
        <taxon>Pseudomonadota</taxon>
        <taxon>Gammaproteobacteria</taxon>
        <taxon>Lysobacterales</taxon>
        <taxon>Lysobacteraceae</taxon>
        <taxon>Xanthomonas</taxon>
    </lineage>
</organism>
<evidence type="ECO:0000313" key="5">
    <source>
        <dbReference type="Proteomes" id="UP000234181"/>
    </source>
</evidence>
<proteinExistence type="predicted"/>
<name>A0AB38DZT4_XANCH</name>
<evidence type="ECO:0000313" key="3">
    <source>
        <dbReference type="EMBL" id="SON88299.1"/>
    </source>
</evidence>
<feature type="region of interest" description="Disordered" evidence="1">
    <location>
        <begin position="52"/>
        <end position="80"/>
    </location>
</feature>
<accession>A0AB38DZT4</accession>